<feature type="domain" description="Cyclic nucleotide-binding" evidence="7">
    <location>
        <begin position="1051"/>
        <end position="1135"/>
    </location>
</feature>
<dbReference type="InterPro" id="IPR036513">
    <property type="entry name" value="STAS_dom_sf"/>
</dbReference>
<dbReference type="Proteomes" id="UP000799428">
    <property type="component" value="Unassembled WGS sequence"/>
</dbReference>
<feature type="region of interest" description="Disordered" evidence="5">
    <location>
        <begin position="271"/>
        <end position="290"/>
    </location>
</feature>
<dbReference type="Pfam" id="PF00027">
    <property type="entry name" value="cNMP_binding"/>
    <property type="match status" value="1"/>
</dbReference>
<gene>
    <name evidence="9" type="ORF">K504DRAFT_459155</name>
</gene>
<keyword evidence="4 6" id="KW-0472">Membrane</keyword>
<dbReference type="SMART" id="SM00100">
    <property type="entry name" value="cNMP"/>
    <property type="match status" value="1"/>
</dbReference>
<feature type="transmembrane region" description="Helical" evidence="6">
    <location>
        <begin position="594"/>
        <end position="617"/>
    </location>
</feature>
<feature type="transmembrane region" description="Helical" evidence="6">
    <location>
        <begin position="674"/>
        <end position="690"/>
    </location>
</feature>
<dbReference type="GO" id="GO:0016020">
    <property type="term" value="C:membrane"/>
    <property type="evidence" value="ECO:0007669"/>
    <property type="project" value="UniProtKB-SubCell"/>
</dbReference>
<feature type="region of interest" description="Disordered" evidence="5">
    <location>
        <begin position="1"/>
        <end position="85"/>
    </location>
</feature>
<feature type="transmembrane region" description="Helical" evidence="6">
    <location>
        <begin position="375"/>
        <end position="397"/>
    </location>
</feature>
<name>A0A6G1K1J9_9PLEO</name>
<dbReference type="CDD" id="cd00038">
    <property type="entry name" value="CAP_ED"/>
    <property type="match status" value="1"/>
</dbReference>
<feature type="compositionally biased region" description="Polar residues" evidence="5">
    <location>
        <begin position="1"/>
        <end position="17"/>
    </location>
</feature>
<proteinExistence type="predicted"/>
<protein>
    <recommendedName>
        <fullName evidence="11">Sulfate transporter family protein-like protein</fullName>
    </recommendedName>
</protein>
<feature type="transmembrane region" description="Helical" evidence="6">
    <location>
        <begin position="696"/>
        <end position="718"/>
    </location>
</feature>
<evidence type="ECO:0000259" key="8">
    <source>
        <dbReference type="PROSITE" id="PS50801"/>
    </source>
</evidence>
<feature type="compositionally biased region" description="Polar residues" evidence="5">
    <location>
        <begin position="195"/>
        <end position="229"/>
    </location>
</feature>
<evidence type="ECO:0000256" key="3">
    <source>
        <dbReference type="ARBA" id="ARBA00022989"/>
    </source>
</evidence>
<dbReference type="Gene3D" id="2.60.120.10">
    <property type="entry name" value="Jelly Rolls"/>
    <property type="match status" value="1"/>
</dbReference>
<dbReference type="PROSITE" id="PS50801">
    <property type="entry name" value="STAS"/>
    <property type="match status" value="1"/>
</dbReference>
<feature type="region of interest" description="Disordered" evidence="5">
    <location>
        <begin position="930"/>
        <end position="986"/>
    </location>
</feature>
<dbReference type="InterPro" id="IPR002645">
    <property type="entry name" value="STAS_dom"/>
</dbReference>
<keyword evidence="10" id="KW-1185">Reference proteome</keyword>
<keyword evidence="2 6" id="KW-0812">Transmembrane</keyword>
<evidence type="ECO:0000313" key="9">
    <source>
        <dbReference type="EMBL" id="KAF2706746.1"/>
    </source>
</evidence>
<dbReference type="InterPro" id="IPR018490">
    <property type="entry name" value="cNMP-bd_dom_sf"/>
</dbReference>
<feature type="transmembrane region" description="Helical" evidence="6">
    <location>
        <begin position="468"/>
        <end position="492"/>
    </location>
</feature>
<dbReference type="InterPro" id="IPR000595">
    <property type="entry name" value="cNMP-bd_dom"/>
</dbReference>
<dbReference type="Pfam" id="PF00916">
    <property type="entry name" value="Sulfate_transp"/>
    <property type="match status" value="1"/>
</dbReference>
<dbReference type="SUPFAM" id="SSF51206">
    <property type="entry name" value="cAMP-binding domain-like"/>
    <property type="match status" value="1"/>
</dbReference>
<dbReference type="AlphaFoldDB" id="A0A6G1K1J9"/>
<evidence type="ECO:0000256" key="2">
    <source>
        <dbReference type="ARBA" id="ARBA00022692"/>
    </source>
</evidence>
<dbReference type="PROSITE" id="PS50042">
    <property type="entry name" value="CNMP_BINDING_3"/>
    <property type="match status" value="1"/>
</dbReference>
<dbReference type="InterPro" id="IPR014710">
    <property type="entry name" value="RmlC-like_jellyroll"/>
</dbReference>
<comment type="subcellular location">
    <subcellularLocation>
        <location evidence="1">Membrane</location>
        <topology evidence="1">Multi-pass membrane protein</topology>
    </subcellularLocation>
</comment>
<feature type="domain" description="STAS" evidence="8">
    <location>
        <begin position="802"/>
        <end position="916"/>
    </location>
</feature>
<dbReference type="InterPro" id="IPR052706">
    <property type="entry name" value="Membrane-Transporter-like"/>
</dbReference>
<dbReference type="InterPro" id="IPR011547">
    <property type="entry name" value="SLC26A/SulP_dom"/>
</dbReference>
<dbReference type="Pfam" id="PF01740">
    <property type="entry name" value="STAS"/>
    <property type="match status" value="1"/>
</dbReference>
<dbReference type="OrthoDB" id="409725at2759"/>
<evidence type="ECO:0000256" key="5">
    <source>
        <dbReference type="SAM" id="MobiDB-lite"/>
    </source>
</evidence>
<evidence type="ECO:0008006" key="11">
    <source>
        <dbReference type="Google" id="ProtNLM"/>
    </source>
</evidence>
<dbReference type="PANTHER" id="PTHR43310">
    <property type="entry name" value="SULFATE TRANSPORTER YBAR-RELATED"/>
    <property type="match status" value="1"/>
</dbReference>
<feature type="transmembrane region" description="Helical" evidence="6">
    <location>
        <begin position="512"/>
        <end position="529"/>
    </location>
</feature>
<accession>A0A6G1K1J9</accession>
<dbReference type="PANTHER" id="PTHR43310:SF4">
    <property type="entry name" value="AFR304WP"/>
    <property type="match status" value="1"/>
</dbReference>
<feature type="compositionally biased region" description="Low complexity" evidence="5">
    <location>
        <begin position="18"/>
        <end position="37"/>
    </location>
</feature>
<feature type="transmembrane region" description="Helical" evidence="6">
    <location>
        <begin position="430"/>
        <end position="456"/>
    </location>
</feature>
<feature type="transmembrane region" description="Helical" evidence="6">
    <location>
        <begin position="536"/>
        <end position="557"/>
    </location>
</feature>
<evidence type="ECO:0000256" key="6">
    <source>
        <dbReference type="SAM" id="Phobius"/>
    </source>
</evidence>
<feature type="transmembrane region" description="Helical" evidence="6">
    <location>
        <begin position="341"/>
        <end position="363"/>
    </location>
</feature>
<dbReference type="Gene3D" id="3.30.750.24">
    <property type="entry name" value="STAS domain"/>
    <property type="match status" value="1"/>
</dbReference>
<sequence length="1170" mass="128496">MSTRSFLRQHADSSPTRQQQQQQQQQLQQQLQQQQQLPFTGDNVNDADFSRDLLAQSDHGSNTLPRSRPIRAPTSSASNSILSGSYTQRNPVRSFAHHASHAINDAPQYSSQGVRERTQELASYALESESYQGQRDKSSVTDTDTISSRHTGLNTESGEGRPSSDSFETNVIGEDTEPESPETLTGGPRYEGQGFFNTARQSQDGQGPFNTTRQSQDGQGPFKTTCQSQDDAGSYTVYATSSQSTVPDLLVEDTEPSDENTPLLLPQARLSRVESQSQHKPAIGSASERPRTSNITVRLGDALAAGREHVLNAKRSLQNPKNYTRDAAAAGVVASLQTLSAVFLGLLLNILDALSYGYILFPLGSSIFSQTGPDGISIFFVSCIISQLSYSLGLSVFKGGVGSEMIEVVPFFHKMAFQIMAEMKDASPEAVIATVIVAYCVSSIVTGLIFLALGCFKLGSLVSFFPRHILIGCIGGVGFFLFVTGIEVSARLEGNLNYDLATLHRLFDRDTVYLWILPLALAVIVLVLRRLIKSPFVLPAFFILIFAVFYLVVKGFLGLDLELVRNSGWIFEKPEAGVPFYRFYSYFKLGSVDLGALASTIPTMFALSFFGIIHVPINVPALGAAVKEDSVDVNRELIAHGISNTLSGCVGSIQNYLVYANSILFIQNGGDSRVAGFLLAVATTAVWVAGPAMIGYIPVCLVGALIFLLGIELMEEAVWDTFGKCHRLEYLTILAIVLIMGVYDFVVGIFTGIVLACLSYVIQSSRNPAVRASYSGDIAESTVRRPRADRRYLSQVRGQIQLIKLSGFLFFGTIVSVEEYMRSLIEEDNFRKQPISFIIVDFSHVTDVDFSSSEGFQRINRILSRKNVKMIISGLSFASKVGQALQNVGLLDVEKGDDACPPPQVFEDMNMALEGCENELLEAFYGHCNSKSTKRQKTPPLSIDGAESSPRLTANGGQTSLNSSPASSLQPNPLDPSFSSPRRGAQFRAAANTMREHGADACPFPENHRETASVVPSKWKSFAQPIKIILQTFEDVSDKNEDFWHIAAPYFERKTYPAGTVLYSRGDEPNGFYILERGRFRTEYELDQGRFYEVILPGTTCGELPFFSETDRTGTVAAENDSVAWLLTRERYNELEKTNRDVASELLKVGLKLTKERMDAITSYVLVTAS</sequence>
<reference evidence="9" key="1">
    <citation type="journal article" date="2020" name="Stud. Mycol.">
        <title>101 Dothideomycetes genomes: a test case for predicting lifestyles and emergence of pathogens.</title>
        <authorList>
            <person name="Haridas S."/>
            <person name="Albert R."/>
            <person name="Binder M."/>
            <person name="Bloem J."/>
            <person name="Labutti K."/>
            <person name="Salamov A."/>
            <person name="Andreopoulos B."/>
            <person name="Baker S."/>
            <person name="Barry K."/>
            <person name="Bills G."/>
            <person name="Bluhm B."/>
            <person name="Cannon C."/>
            <person name="Castanera R."/>
            <person name="Culley D."/>
            <person name="Daum C."/>
            <person name="Ezra D."/>
            <person name="Gonzalez J."/>
            <person name="Henrissat B."/>
            <person name="Kuo A."/>
            <person name="Liang C."/>
            <person name="Lipzen A."/>
            <person name="Lutzoni F."/>
            <person name="Magnuson J."/>
            <person name="Mondo S."/>
            <person name="Nolan M."/>
            <person name="Ohm R."/>
            <person name="Pangilinan J."/>
            <person name="Park H.-J."/>
            <person name="Ramirez L."/>
            <person name="Alfaro M."/>
            <person name="Sun H."/>
            <person name="Tritt A."/>
            <person name="Yoshinaga Y."/>
            <person name="Zwiers L.-H."/>
            <person name="Turgeon B."/>
            <person name="Goodwin S."/>
            <person name="Spatafora J."/>
            <person name="Crous P."/>
            <person name="Grigoriev I."/>
        </authorList>
    </citation>
    <scope>NUCLEOTIDE SEQUENCE</scope>
    <source>
        <strain evidence="9">CBS 279.74</strain>
    </source>
</reference>
<evidence type="ECO:0000259" key="7">
    <source>
        <dbReference type="PROSITE" id="PS50042"/>
    </source>
</evidence>
<evidence type="ECO:0000256" key="4">
    <source>
        <dbReference type="ARBA" id="ARBA00023136"/>
    </source>
</evidence>
<dbReference type="CDD" id="cd07042">
    <property type="entry name" value="STAS_SulP_like_sulfate_transporter"/>
    <property type="match status" value="1"/>
</dbReference>
<dbReference type="EMBL" id="MU005775">
    <property type="protein sequence ID" value="KAF2706746.1"/>
    <property type="molecule type" value="Genomic_DNA"/>
</dbReference>
<feature type="compositionally biased region" description="Polar residues" evidence="5">
    <location>
        <begin position="73"/>
        <end position="85"/>
    </location>
</feature>
<feature type="compositionally biased region" description="Polar residues" evidence="5">
    <location>
        <begin position="140"/>
        <end position="169"/>
    </location>
</feature>
<feature type="region of interest" description="Disordered" evidence="5">
    <location>
        <begin position="127"/>
        <end position="229"/>
    </location>
</feature>
<feature type="transmembrane region" description="Helical" evidence="6">
    <location>
        <begin position="730"/>
        <end position="762"/>
    </location>
</feature>
<keyword evidence="3 6" id="KW-1133">Transmembrane helix</keyword>
<dbReference type="SUPFAM" id="SSF52091">
    <property type="entry name" value="SpoIIaa-like"/>
    <property type="match status" value="1"/>
</dbReference>
<evidence type="ECO:0000256" key="1">
    <source>
        <dbReference type="ARBA" id="ARBA00004141"/>
    </source>
</evidence>
<evidence type="ECO:0000313" key="10">
    <source>
        <dbReference type="Proteomes" id="UP000799428"/>
    </source>
</evidence>
<feature type="compositionally biased region" description="Polar residues" evidence="5">
    <location>
        <begin position="950"/>
        <end position="971"/>
    </location>
</feature>
<organism evidence="9 10">
    <name type="scientific">Pleomassaria siparia CBS 279.74</name>
    <dbReference type="NCBI Taxonomy" id="1314801"/>
    <lineage>
        <taxon>Eukaryota</taxon>
        <taxon>Fungi</taxon>
        <taxon>Dikarya</taxon>
        <taxon>Ascomycota</taxon>
        <taxon>Pezizomycotina</taxon>
        <taxon>Dothideomycetes</taxon>
        <taxon>Pleosporomycetidae</taxon>
        <taxon>Pleosporales</taxon>
        <taxon>Pleomassariaceae</taxon>
        <taxon>Pleomassaria</taxon>
    </lineage>
</organism>